<evidence type="ECO:0000313" key="4">
    <source>
        <dbReference type="Proteomes" id="UP001156102"/>
    </source>
</evidence>
<dbReference type="PROSITE" id="PS51257">
    <property type="entry name" value="PROKAR_LIPOPROTEIN"/>
    <property type="match status" value="1"/>
</dbReference>
<keyword evidence="4" id="KW-1185">Reference proteome</keyword>
<evidence type="ECO:0008006" key="5">
    <source>
        <dbReference type="Google" id="ProtNLM"/>
    </source>
</evidence>
<evidence type="ECO:0000256" key="2">
    <source>
        <dbReference type="SAM" id="SignalP"/>
    </source>
</evidence>
<feature type="signal peptide" evidence="2">
    <location>
        <begin position="1"/>
        <end position="24"/>
    </location>
</feature>
<gene>
    <name evidence="3" type="ORF">NK662_10395</name>
</gene>
<dbReference type="RefSeq" id="WP_254758854.1">
    <property type="nucleotide sequence ID" value="NZ_JANCLT010000004.1"/>
</dbReference>
<accession>A0AA41X599</accession>
<evidence type="ECO:0000313" key="3">
    <source>
        <dbReference type="EMBL" id="MCP8968947.1"/>
    </source>
</evidence>
<protein>
    <recommendedName>
        <fullName evidence="5">Conjugal transfer protein</fullName>
    </recommendedName>
</protein>
<keyword evidence="1" id="KW-0472">Membrane</keyword>
<organism evidence="3 4">
    <name type="scientific">Ectobacillus ponti</name>
    <dbReference type="NCBI Taxonomy" id="2961894"/>
    <lineage>
        <taxon>Bacteria</taxon>
        <taxon>Bacillati</taxon>
        <taxon>Bacillota</taxon>
        <taxon>Bacilli</taxon>
        <taxon>Bacillales</taxon>
        <taxon>Bacillaceae</taxon>
        <taxon>Ectobacillus</taxon>
    </lineage>
</organism>
<comment type="caution">
    <text evidence="3">The sequence shown here is derived from an EMBL/GenBank/DDBJ whole genome shotgun (WGS) entry which is preliminary data.</text>
</comment>
<keyword evidence="1" id="KW-1133">Transmembrane helix</keyword>
<dbReference type="Proteomes" id="UP001156102">
    <property type="component" value="Unassembled WGS sequence"/>
</dbReference>
<dbReference type="EMBL" id="JANCLT010000004">
    <property type="protein sequence ID" value="MCP8968947.1"/>
    <property type="molecule type" value="Genomic_DNA"/>
</dbReference>
<sequence>MRGAKKFLFLLAASAACVPGLAWAADDPIVIVRNVTNGLINFFMIVAPSLGTAAIMALGTMYIVTNDSGKKGDYKKNMKEILFIVALVLSAGAIMKWFIGLLG</sequence>
<feature type="chain" id="PRO_5041361206" description="Conjugal transfer protein" evidence="2">
    <location>
        <begin position="25"/>
        <end position="103"/>
    </location>
</feature>
<reference evidence="3" key="1">
    <citation type="submission" date="2022-07" db="EMBL/GenBank/DDBJ databases">
        <authorList>
            <person name="Li W.-J."/>
            <person name="Deng Q.-Q."/>
        </authorList>
    </citation>
    <scope>NUCLEOTIDE SEQUENCE</scope>
    <source>
        <strain evidence="3">SYSU M60031</strain>
    </source>
</reference>
<dbReference type="AlphaFoldDB" id="A0AA41X599"/>
<evidence type="ECO:0000256" key="1">
    <source>
        <dbReference type="SAM" id="Phobius"/>
    </source>
</evidence>
<proteinExistence type="predicted"/>
<keyword evidence="1" id="KW-0812">Transmembrane</keyword>
<keyword evidence="2" id="KW-0732">Signal</keyword>
<name>A0AA41X599_9BACI</name>
<feature type="transmembrane region" description="Helical" evidence="1">
    <location>
        <begin position="40"/>
        <end position="60"/>
    </location>
</feature>
<feature type="transmembrane region" description="Helical" evidence="1">
    <location>
        <begin position="81"/>
        <end position="99"/>
    </location>
</feature>